<dbReference type="SUPFAM" id="SSF53850">
    <property type="entry name" value="Periplasmic binding protein-like II"/>
    <property type="match status" value="1"/>
</dbReference>
<dbReference type="HOGENOM" id="CLU_037301_1_0_9"/>
<keyword evidence="4" id="KW-1185">Reference proteome</keyword>
<evidence type="ECO:0000256" key="1">
    <source>
        <dbReference type="SAM" id="MobiDB-lite"/>
    </source>
</evidence>
<dbReference type="Pfam" id="PF12010">
    <property type="entry name" value="DUF3502"/>
    <property type="match status" value="1"/>
</dbReference>
<feature type="domain" description="DUF3502" evidence="2">
    <location>
        <begin position="459"/>
        <end position="528"/>
    </location>
</feature>
<evidence type="ECO:0000313" key="4">
    <source>
        <dbReference type="Proteomes" id="UP000032633"/>
    </source>
</evidence>
<organism evidence="3 4">
    <name type="scientific">Paenibacillus beijingensis</name>
    <dbReference type="NCBI Taxonomy" id="1126833"/>
    <lineage>
        <taxon>Bacteria</taxon>
        <taxon>Bacillati</taxon>
        <taxon>Bacillota</taxon>
        <taxon>Bacilli</taxon>
        <taxon>Bacillales</taxon>
        <taxon>Paenibacillaceae</taxon>
        <taxon>Paenibacillus</taxon>
    </lineage>
</organism>
<protein>
    <recommendedName>
        <fullName evidence="2">DUF3502 domain-containing protein</fullName>
    </recommendedName>
</protein>
<reference evidence="4" key="2">
    <citation type="submission" date="2015-03" db="EMBL/GenBank/DDBJ databases">
        <title>Genome sequence of Paenibacillus beijingensis strain DSM 24997T.</title>
        <authorList>
            <person name="Kwak Y."/>
            <person name="Shin J.-H."/>
        </authorList>
    </citation>
    <scope>NUCLEOTIDE SEQUENCE [LARGE SCALE GENOMIC DNA]</scope>
    <source>
        <strain evidence="4">DSM 24997</strain>
    </source>
</reference>
<dbReference type="AlphaFoldDB" id="A0A0D5NNF5"/>
<dbReference type="Pfam" id="PF01547">
    <property type="entry name" value="SBP_bac_1"/>
    <property type="match status" value="1"/>
</dbReference>
<dbReference type="STRING" id="1126833.VN24_22610"/>
<evidence type="ECO:0000259" key="2">
    <source>
        <dbReference type="Pfam" id="PF12010"/>
    </source>
</evidence>
<dbReference type="PATRIC" id="fig|1126833.4.peg.4971"/>
<dbReference type="InterPro" id="IPR050490">
    <property type="entry name" value="Bact_solute-bd_prot1"/>
</dbReference>
<feature type="compositionally biased region" description="Low complexity" evidence="1">
    <location>
        <begin position="34"/>
        <end position="43"/>
    </location>
</feature>
<dbReference type="PANTHER" id="PTHR43649">
    <property type="entry name" value="ARABINOSE-BINDING PROTEIN-RELATED"/>
    <property type="match status" value="1"/>
</dbReference>
<dbReference type="EMBL" id="CP011058">
    <property type="protein sequence ID" value="AJY76839.1"/>
    <property type="molecule type" value="Genomic_DNA"/>
</dbReference>
<accession>A0A0D5NNF5</accession>
<sequence length="532" mass="59752">MKKKFRGLSLWLLSVFVLATVISGCMGSSKEEPSPTASSSAPSKENESASGDAKAPLEEVTLKIHFVGTEPPQAKEVWANVEQLSKSVLNAKFNVSFIPWTDYQDKLKLLAASGDDFDLYFDANWFIFPTMLKNNSLLPLDDLMDQYAPNLKKYLTDTRNLEWAKVNGKIMAIPTDNPSTQRAYLTIREDLRKKYNIPEKMTTMEDLENYLDIVMKNETGILALNNVTQGINNWDNAMNALATKYSFDREFGQGNFDLTYDLNDPKVTIVPLERTPAFLEASKIRKTWYDKGWIPKNAMNAPKEAVNGVDSGKYAAAIRGTEDAYRALNGPGEKKGNMMYPDSKSSLSGAMGNIMGINKNAANPERAMMFLEWMNASQENYNSVMYGIKDKTYVIKQIDGVDTVAYPEGMDANNGYLEWNGRWALWRSQWRLPSTFDTNQALTEGTKADVEYPNNVMPPVAGFNFNTEPVKMELAARQAVYDEYGRKLLFGITRDVEKDVNAYIAKMNEAGTDKIVAELQKQINDFLAAKGK</sequence>
<gene>
    <name evidence="3" type="ORF">VN24_22610</name>
</gene>
<feature type="region of interest" description="Disordered" evidence="1">
    <location>
        <begin position="27"/>
        <end position="53"/>
    </location>
</feature>
<dbReference type="PROSITE" id="PS51257">
    <property type="entry name" value="PROKAR_LIPOPROTEIN"/>
    <property type="match status" value="1"/>
</dbReference>
<dbReference type="PANTHER" id="PTHR43649:SF17">
    <property type="entry name" value="ABC TRANSPORTER SOLUTE BINDING PROTEIN-SUGAR TRANSPORT"/>
    <property type="match status" value="1"/>
</dbReference>
<dbReference type="InterPro" id="IPR022627">
    <property type="entry name" value="DUF3502"/>
</dbReference>
<dbReference type="OrthoDB" id="2640066at2"/>
<dbReference type="Proteomes" id="UP000032633">
    <property type="component" value="Chromosome"/>
</dbReference>
<proteinExistence type="predicted"/>
<reference evidence="3 4" key="1">
    <citation type="journal article" date="2015" name="J. Biotechnol.">
        <title>Complete genome sequence of Paenibacillus beijingensis 7188(T) (=DSM 24997(T)), a novel rhizobacterium from jujube garden soil.</title>
        <authorList>
            <person name="Kwak Y."/>
            <person name="Shin J.H."/>
        </authorList>
    </citation>
    <scope>NUCLEOTIDE SEQUENCE [LARGE SCALE GENOMIC DNA]</scope>
    <source>
        <strain evidence="3 4">DSM 24997</strain>
    </source>
</reference>
<dbReference type="KEGG" id="pbj:VN24_22610"/>
<dbReference type="Gene3D" id="3.40.190.10">
    <property type="entry name" value="Periplasmic binding protein-like II"/>
    <property type="match status" value="2"/>
</dbReference>
<evidence type="ECO:0000313" key="3">
    <source>
        <dbReference type="EMBL" id="AJY76839.1"/>
    </source>
</evidence>
<dbReference type="InterPro" id="IPR006059">
    <property type="entry name" value="SBP"/>
</dbReference>
<name>A0A0D5NNF5_9BACL</name>
<dbReference type="RefSeq" id="WP_045672264.1">
    <property type="nucleotide sequence ID" value="NZ_CP011058.1"/>
</dbReference>